<accession>A0A814EPS4</accession>
<evidence type="ECO:0000256" key="1">
    <source>
        <dbReference type="SAM" id="MobiDB-lite"/>
    </source>
</evidence>
<proteinExistence type="predicted"/>
<feature type="non-terminal residue" evidence="3">
    <location>
        <position position="1"/>
    </location>
</feature>
<reference evidence="3" key="1">
    <citation type="submission" date="2021-02" db="EMBL/GenBank/DDBJ databases">
        <authorList>
            <person name="Nowell W R."/>
        </authorList>
    </citation>
    <scope>NUCLEOTIDE SEQUENCE</scope>
    <source>
        <strain evidence="3">Ploen Becks lab</strain>
    </source>
</reference>
<organism evidence="3 4">
    <name type="scientific">Brachionus calyciflorus</name>
    <dbReference type="NCBI Taxonomy" id="104777"/>
    <lineage>
        <taxon>Eukaryota</taxon>
        <taxon>Metazoa</taxon>
        <taxon>Spiralia</taxon>
        <taxon>Gnathifera</taxon>
        <taxon>Rotifera</taxon>
        <taxon>Eurotatoria</taxon>
        <taxon>Monogononta</taxon>
        <taxon>Pseudotrocha</taxon>
        <taxon>Ploima</taxon>
        <taxon>Brachionidae</taxon>
        <taxon>Brachionus</taxon>
    </lineage>
</organism>
<keyword evidence="4" id="KW-1185">Reference proteome</keyword>
<keyword evidence="2" id="KW-0812">Transmembrane</keyword>
<keyword evidence="2" id="KW-1133">Transmembrane helix</keyword>
<evidence type="ECO:0000313" key="4">
    <source>
        <dbReference type="Proteomes" id="UP000663879"/>
    </source>
</evidence>
<dbReference type="EMBL" id="CAJNOC010003161">
    <property type="protein sequence ID" value="CAF0970429.1"/>
    <property type="molecule type" value="Genomic_DNA"/>
</dbReference>
<protein>
    <submittedName>
        <fullName evidence="3">Uncharacterized protein</fullName>
    </submittedName>
</protein>
<keyword evidence="2" id="KW-0472">Membrane</keyword>
<evidence type="ECO:0000256" key="2">
    <source>
        <dbReference type="SAM" id="Phobius"/>
    </source>
</evidence>
<gene>
    <name evidence="3" type="ORF">OXX778_LOCUS14891</name>
</gene>
<name>A0A814EPS4_9BILA</name>
<feature type="transmembrane region" description="Helical" evidence="2">
    <location>
        <begin position="426"/>
        <end position="451"/>
    </location>
</feature>
<dbReference type="AlphaFoldDB" id="A0A814EPS4"/>
<sequence length="479" mass="55236">TFSHCQIVYECSLDDAACNGVFLVTNLKNNPNGGIVDNLYNQKNRYHFGFRGQFFGGNTLINGDPFSCYMTLNIINFSQRGEYELNFVIQLFTNSSTYLFNDFIGVSLYESSSKKATGTYSQTNIEKENRWMSQTFRFVTSEKKIILIVEFLREFKVLDNQSLFGFDEIRILKVKAPGISIKSPFSTSSTIKTSLPEQPKTFSNGSTSILKTYSPSINSSLVVNKRICDFEEKCSLILNETATGTLEIAKYLPIPETEYSITDWNSFNRPTLLEQKSCIIPFTYDQHEYNYCARISGIYKCRTSIKSLEYDQCKYRGSFLSRKFVISLHAIMFCKGNCLRNDDYIKLIVKYISLESTQYLLIEINLKNIISENKWELKSSFLNINSDDEKEILIIVEMGRKTSNEFITYMGVDDLRIEKYRETSKLPFLVFEIAFGILLFFNVALLFATICTKPNMSEKNKDDDQELIPVPNPNQLRRF</sequence>
<feature type="region of interest" description="Disordered" evidence="1">
    <location>
        <begin position="457"/>
        <end position="479"/>
    </location>
</feature>
<evidence type="ECO:0000313" key="3">
    <source>
        <dbReference type="EMBL" id="CAF0970429.1"/>
    </source>
</evidence>
<comment type="caution">
    <text evidence="3">The sequence shown here is derived from an EMBL/GenBank/DDBJ whole genome shotgun (WGS) entry which is preliminary data.</text>
</comment>
<dbReference type="Proteomes" id="UP000663879">
    <property type="component" value="Unassembled WGS sequence"/>
</dbReference>